<evidence type="ECO:0000313" key="3">
    <source>
        <dbReference type="Proteomes" id="UP001595621"/>
    </source>
</evidence>
<reference evidence="3" key="1">
    <citation type="journal article" date="2019" name="Int. J. Syst. Evol. Microbiol.">
        <title>The Global Catalogue of Microorganisms (GCM) 10K type strain sequencing project: providing services to taxonomists for standard genome sequencing and annotation.</title>
        <authorList>
            <consortium name="The Broad Institute Genomics Platform"/>
            <consortium name="The Broad Institute Genome Sequencing Center for Infectious Disease"/>
            <person name="Wu L."/>
            <person name="Ma J."/>
        </authorList>
    </citation>
    <scope>NUCLEOTIDE SEQUENCE [LARGE SCALE GENOMIC DNA]</scope>
    <source>
        <strain evidence="3">KCTC 52277</strain>
    </source>
</reference>
<comment type="caution">
    <text evidence="2">The sequence shown here is derived from an EMBL/GenBank/DDBJ whole genome shotgun (WGS) entry which is preliminary data.</text>
</comment>
<evidence type="ECO:0000313" key="2">
    <source>
        <dbReference type="EMBL" id="MFC3139140.1"/>
    </source>
</evidence>
<dbReference type="EMBL" id="JBHRTD010000015">
    <property type="protein sequence ID" value="MFC3139140.1"/>
    <property type="molecule type" value="Genomic_DNA"/>
</dbReference>
<dbReference type="Proteomes" id="UP001595621">
    <property type="component" value="Unassembled WGS sequence"/>
</dbReference>
<gene>
    <name evidence="2" type="ORF">ACFOE0_13215</name>
</gene>
<keyword evidence="1" id="KW-0175">Coiled coil</keyword>
<name>A0ABV7GCN6_9GAMM</name>
<sequence length="338" mass="37753">MINGVSDALKLAGQLAPVSQTVKSTATGNSPAQQQPQLLVGQFRHAAFERWAKMTEAQHRVSSAQLAVQAQSQIHQMLKQMLQLLPQARNQQPQAQAQLEQLRGELSRQQPSYLGLPLLDHQFNLRLNQQRALRRRFRLKSVNLASSKARDEQITLQLPTAEGPLILSITLAAGDDGHSLCEQLTRALSPAGLQVSFDGSESIFECDDSQWPLLKEGLLLKGQGQRLPAGDTRLIKVQEQLHWQDPREWDLKTAQGLQQTEIKLTKTCRKLEAQIRQTRAQLAHLGNVLHTRPDTPEPELLETISNQFAKSPFSEQLKALLAQANLGRNQAKDLLKEV</sequence>
<evidence type="ECO:0008006" key="4">
    <source>
        <dbReference type="Google" id="ProtNLM"/>
    </source>
</evidence>
<accession>A0ABV7GCN6</accession>
<protein>
    <recommendedName>
        <fullName evidence="4">Flagellar hook-length control protein FliK</fullName>
    </recommendedName>
</protein>
<dbReference type="RefSeq" id="WP_248936781.1">
    <property type="nucleotide sequence ID" value="NZ_JAKILF010000006.1"/>
</dbReference>
<feature type="coiled-coil region" evidence="1">
    <location>
        <begin position="261"/>
        <end position="288"/>
    </location>
</feature>
<proteinExistence type="predicted"/>
<dbReference type="Gene3D" id="1.20.1330.10">
    <property type="entry name" value="f41 fragment of flagellin, N-terminal domain"/>
    <property type="match status" value="1"/>
</dbReference>
<organism evidence="2 3">
    <name type="scientific">Shewanella submarina</name>
    <dbReference type="NCBI Taxonomy" id="2016376"/>
    <lineage>
        <taxon>Bacteria</taxon>
        <taxon>Pseudomonadati</taxon>
        <taxon>Pseudomonadota</taxon>
        <taxon>Gammaproteobacteria</taxon>
        <taxon>Alteromonadales</taxon>
        <taxon>Shewanellaceae</taxon>
        <taxon>Shewanella</taxon>
    </lineage>
</organism>
<evidence type="ECO:0000256" key="1">
    <source>
        <dbReference type="SAM" id="Coils"/>
    </source>
</evidence>
<keyword evidence="3" id="KW-1185">Reference proteome</keyword>